<gene>
    <name evidence="2" type="ordered locus">Gbro_0194</name>
</gene>
<dbReference type="PANTHER" id="PTHR35446:SF2">
    <property type="entry name" value="CARBOXYMUCONOLACTONE DECARBOXYLASE-LIKE DOMAIN-CONTAINING PROTEIN"/>
    <property type="match status" value="1"/>
</dbReference>
<dbReference type="Pfam" id="PF02627">
    <property type="entry name" value="CMD"/>
    <property type="match status" value="1"/>
</dbReference>
<reference evidence="2 3" key="2">
    <citation type="journal article" date="2010" name="Stand. Genomic Sci.">
        <title>Complete genome sequence of Gordonia bronchialis type strain (3410).</title>
        <authorList>
            <person name="Ivanova N."/>
            <person name="Sikorski J."/>
            <person name="Jando M."/>
            <person name="Lapidus A."/>
            <person name="Nolan M."/>
            <person name="Lucas S."/>
            <person name="Del Rio T.G."/>
            <person name="Tice H."/>
            <person name="Copeland A."/>
            <person name="Cheng J.F."/>
            <person name="Chen F."/>
            <person name="Bruce D."/>
            <person name="Goodwin L."/>
            <person name="Pitluck S."/>
            <person name="Mavromatis K."/>
            <person name="Ovchinnikova G."/>
            <person name="Pati A."/>
            <person name="Chen A."/>
            <person name="Palaniappan K."/>
            <person name="Land M."/>
            <person name="Hauser L."/>
            <person name="Chang Y.J."/>
            <person name="Jeffries C.D."/>
            <person name="Chain P."/>
            <person name="Saunders E."/>
            <person name="Han C."/>
            <person name="Detter J.C."/>
            <person name="Brettin T."/>
            <person name="Rohde M."/>
            <person name="Goker M."/>
            <person name="Bristow J."/>
            <person name="Eisen J.A."/>
            <person name="Markowitz V."/>
            <person name="Hugenholtz P."/>
            <person name="Klenk H.P."/>
            <person name="Kyrpides N.C."/>
        </authorList>
    </citation>
    <scope>NUCLEOTIDE SEQUENCE [LARGE SCALE GENOMIC DNA]</scope>
    <source>
        <strain evidence="3">ATCC 25592 / DSM 43247 / BCRC 13721 / JCM 3198 / KCTC 3076 / NBRC 16047 / NCTC 10667</strain>
    </source>
</reference>
<dbReference type="OrthoDB" id="9810664at2"/>
<evidence type="ECO:0000313" key="2">
    <source>
        <dbReference type="EMBL" id="ACY19541.1"/>
    </source>
</evidence>
<reference evidence="3" key="1">
    <citation type="submission" date="2009-10" db="EMBL/GenBank/DDBJ databases">
        <title>The complete chromosome of Gordonia bronchialis DSM 43247.</title>
        <authorList>
            <consortium name="US DOE Joint Genome Institute (JGI-PGF)"/>
            <person name="Lucas S."/>
            <person name="Copeland A."/>
            <person name="Lapidus A."/>
            <person name="Glavina del Rio T."/>
            <person name="Dalin E."/>
            <person name="Tice H."/>
            <person name="Bruce D."/>
            <person name="Goodwin L."/>
            <person name="Pitluck S."/>
            <person name="Kyrpides N."/>
            <person name="Mavromatis K."/>
            <person name="Ivanova N."/>
            <person name="Ovchinnikova G."/>
            <person name="Saunders E."/>
            <person name="Brettin T."/>
            <person name="Detter J.C."/>
            <person name="Han C."/>
            <person name="Larimer F."/>
            <person name="Land M."/>
            <person name="Hauser L."/>
            <person name="Markowitz V."/>
            <person name="Cheng J.-F."/>
            <person name="Hugenholtz P."/>
            <person name="Woyke T."/>
            <person name="Wu D."/>
            <person name="Jando M."/>
            <person name="Schneider S."/>
            <person name="Goeker M."/>
            <person name="Klenk H.-P."/>
            <person name="Eisen J.A."/>
        </authorList>
    </citation>
    <scope>NUCLEOTIDE SEQUENCE [LARGE SCALE GENOMIC DNA]</scope>
    <source>
        <strain evidence="3">ATCC 25592 / DSM 43247 / BCRC 13721 / JCM 3198 / KCTC 3076 / NBRC 16047 / NCTC 10667</strain>
    </source>
</reference>
<name>D0LBB0_GORB4</name>
<dbReference type="InterPro" id="IPR029032">
    <property type="entry name" value="AhpD-like"/>
</dbReference>
<dbReference type="SUPFAM" id="SSF69118">
    <property type="entry name" value="AhpD-like"/>
    <property type="match status" value="1"/>
</dbReference>
<sequence>MTSTTPLRISRLRVPTDDELSPSVAAVFAQTEKQPGFIPNWLRGFALDEGHFERLNAYLFPLVQGDPAVPSSLTRREREILATVVSVRNGCAYCHALHVHELAEFLGDAWLAHRISLDHREVPELSDREQALIELALTVTDEPGGVSDAEIDALRGFGLSDADIFETVQITSVFNATNRISLALGLLPDPEIFDGDHAGAHT</sequence>
<dbReference type="Proteomes" id="UP000001219">
    <property type="component" value="Chromosome"/>
</dbReference>
<dbReference type="RefSeq" id="WP_012832133.1">
    <property type="nucleotide sequence ID" value="NC_013441.1"/>
</dbReference>
<dbReference type="KEGG" id="gbr:Gbro_0194"/>
<dbReference type="Gene3D" id="1.20.5.810">
    <property type="entry name" value="AhpD-like"/>
    <property type="match status" value="1"/>
</dbReference>
<dbReference type="EMBL" id="CP001802">
    <property type="protein sequence ID" value="ACY19541.1"/>
    <property type="molecule type" value="Genomic_DNA"/>
</dbReference>
<dbReference type="Gene3D" id="1.20.1290.10">
    <property type="entry name" value="AhpD-like"/>
    <property type="match status" value="1"/>
</dbReference>
<feature type="domain" description="Carboxymuconolactone decarboxylase-like" evidence="1">
    <location>
        <begin position="54"/>
        <end position="101"/>
    </location>
</feature>
<evidence type="ECO:0000259" key="1">
    <source>
        <dbReference type="Pfam" id="PF02627"/>
    </source>
</evidence>
<dbReference type="HOGENOM" id="CLU_082760_4_0_11"/>
<dbReference type="NCBIfam" id="TIGR01926">
    <property type="entry name" value="peroxid_rel"/>
    <property type="match status" value="1"/>
</dbReference>
<evidence type="ECO:0000313" key="3">
    <source>
        <dbReference type="Proteomes" id="UP000001219"/>
    </source>
</evidence>
<keyword evidence="3" id="KW-1185">Reference proteome</keyword>
<organism evidence="2 3">
    <name type="scientific">Gordonia bronchialis (strain ATCC 25592 / DSM 43247 / BCRC 13721 / JCM 3198 / KCTC 3076 / NBRC 16047 / NCTC 10667)</name>
    <name type="common">Rhodococcus bronchialis</name>
    <dbReference type="NCBI Taxonomy" id="526226"/>
    <lineage>
        <taxon>Bacteria</taxon>
        <taxon>Bacillati</taxon>
        <taxon>Actinomycetota</taxon>
        <taxon>Actinomycetes</taxon>
        <taxon>Mycobacteriales</taxon>
        <taxon>Gordoniaceae</taxon>
        <taxon>Gordonia</taxon>
    </lineage>
</organism>
<dbReference type="GO" id="GO:0051920">
    <property type="term" value="F:peroxiredoxin activity"/>
    <property type="evidence" value="ECO:0007669"/>
    <property type="project" value="InterPro"/>
</dbReference>
<dbReference type="PANTHER" id="PTHR35446">
    <property type="entry name" value="SI:CH211-175M2.5"/>
    <property type="match status" value="1"/>
</dbReference>
<dbReference type="eggNOG" id="COG2128">
    <property type="taxonomic scope" value="Bacteria"/>
</dbReference>
<keyword evidence="2" id="KW-0575">Peroxidase</keyword>
<keyword evidence="2" id="KW-0560">Oxidoreductase</keyword>
<proteinExistence type="predicted"/>
<dbReference type="AlphaFoldDB" id="D0LBB0"/>
<accession>D0LBB0</accession>
<dbReference type="InterPro" id="IPR003779">
    <property type="entry name" value="CMD-like"/>
</dbReference>
<protein>
    <submittedName>
        <fullName evidence="2">Uncharacterized peroxidase-related enzyme</fullName>
    </submittedName>
</protein>
<dbReference type="STRING" id="526226.Gbro_0194"/>
<dbReference type="InterPro" id="IPR010195">
    <property type="entry name" value="Uncharacterised_peroxidase-rel"/>
</dbReference>